<reference evidence="3" key="1">
    <citation type="submission" date="2024-04" db="EMBL/GenBank/DDBJ databases">
        <authorList>
            <person name="Shaw F."/>
            <person name="Minotto A."/>
        </authorList>
    </citation>
    <scope>NUCLEOTIDE SEQUENCE [LARGE SCALE GENOMIC DNA]</scope>
</reference>
<keyword evidence="1" id="KW-0732">Signal</keyword>
<keyword evidence="3" id="KW-1185">Reference proteome</keyword>
<feature type="chain" id="PRO_5046376566" evidence="1">
    <location>
        <begin position="19"/>
        <end position="228"/>
    </location>
</feature>
<protein>
    <submittedName>
        <fullName evidence="2">Uncharacterized protein</fullName>
    </submittedName>
</protein>
<accession>A0ABP1DYH3</accession>
<organism evidence="2 3">
    <name type="scientific">Somion occarium</name>
    <dbReference type="NCBI Taxonomy" id="3059160"/>
    <lineage>
        <taxon>Eukaryota</taxon>
        <taxon>Fungi</taxon>
        <taxon>Dikarya</taxon>
        <taxon>Basidiomycota</taxon>
        <taxon>Agaricomycotina</taxon>
        <taxon>Agaricomycetes</taxon>
        <taxon>Polyporales</taxon>
        <taxon>Cerrenaceae</taxon>
        <taxon>Somion</taxon>
    </lineage>
</organism>
<dbReference type="Proteomes" id="UP001497453">
    <property type="component" value="Chromosome 7"/>
</dbReference>
<evidence type="ECO:0000313" key="3">
    <source>
        <dbReference type="Proteomes" id="UP001497453"/>
    </source>
</evidence>
<dbReference type="EMBL" id="OZ037950">
    <property type="protein sequence ID" value="CAL1712866.1"/>
    <property type="molecule type" value="Genomic_DNA"/>
</dbReference>
<feature type="signal peptide" evidence="1">
    <location>
        <begin position="1"/>
        <end position="18"/>
    </location>
</feature>
<proteinExistence type="predicted"/>
<evidence type="ECO:0000256" key="1">
    <source>
        <dbReference type="SAM" id="SignalP"/>
    </source>
</evidence>
<gene>
    <name evidence="2" type="ORF">GFSPODELE1_LOCUS9029</name>
</gene>
<sequence>MIAFTYVLLPLLAFSSAAFPVPVTSDPPTIDHPAPGTHIAPGAAFDFSYNGLADYGKSSYGFHVWLLGDDALNKTLSPTDFFTNGYYFGKFDYPNYPAIPYAQHPAPAQFIMPDFSKPQGGFGGGKAVSDYKFQFVVFEEWADGAVSRLILSHAGRVFTSAVLCIRARLDANLQSQQTRSSTMRRRHDERCVFLFSDTPRIVRPSDLEYWFCLKTTDIVETLRTSMDF</sequence>
<evidence type="ECO:0000313" key="2">
    <source>
        <dbReference type="EMBL" id="CAL1712866.1"/>
    </source>
</evidence>
<name>A0ABP1DYH3_9APHY</name>